<name>A0ABS7T143_9FIRM</name>
<evidence type="ECO:0000256" key="6">
    <source>
        <dbReference type="ARBA" id="ARBA00022842"/>
    </source>
</evidence>
<dbReference type="InterPro" id="IPR001980">
    <property type="entry name" value="PPAT"/>
</dbReference>
<protein>
    <recommendedName>
        <fullName evidence="9">Phosphopantetheine adenylyltransferase</fullName>
        <ecNumber evidence="9">2.7.7.3</ecNumber>
    </recommendedName>
    <alternativeName>
        <fullName evidence="9">Dephospho-CoA pyrophosphorylase</fullName>
    </alternativeName>
    <alternativeName>
        <fullName evidence="9">Pantetheine-phosphate adenylyltransferase</fullName>
        <shortName evidence="9">PPAT</shortName>
    </alternativeName>
</protein>
<comment type="cofactor">
    <cofactor evidence="9">
        <name>Mg(2+)</name>
        <dbReference type="ChEBI" id="CHEBI:18420"/>
    </cofactor>
</comment>
<feature type="binding site" evidence="9">
    <location>
        <position position="99"/>
    </location>
    <ligand>
        <name>ATP</name>
        <dbReference type="ChEBI" id="CHEBI:30616"/>
    </ligand>
</feature>
<comment type="subunit">
    <text evidence="9">Homohexamer.</text>
</comment>
<evidence type="ECO:0000256" key="4">
    <source>
        <dbReference type="ARBA" id="ARBA00022741"/>
    </source>
</evidence>
<dbReference type="PANTHER" id="PTHR21342:SF1">
    <property type="entry name" value="PHOSPHOPANTETHEINE ADENYLYLTRANSFERASE"/>
    <property type="match status" value="1"/>
</dbReference>
<keyword evidence="5 9" id="KW-0067">ATP-binding</keyword>
<comment type="subcellular location">
    <subcellularLocation>
        <location evidence="9">Cytoplasm</location>
    </subcellularLocation>
</comment>
<comment type="caution">
    <text evidence="11">The sequence shown here is derived from an EMBL/GenBank/DDBJ whole genome shotgun (WGS) entry which is preliminary data.</text>
</comment>
<gene>
    <name evidence="9 11" type="primary">coaD</name>
    <name evidence="11" type="ORF">K8P03_09445</name>
</gene>
<sequence>MKIIYPGSFDPLTEGHMDIIKRLSKMFDEVIVAILYNENKNSLFSVDERKGIIEEAIKEENLPNISIHSFDGLLVNFAKSIDVKLVARGLRGVTDYEYEKNIARVNSTLYEGLETIFLLSNPSYSFVSSSGVREIAAFKGDVSAFVSPSVEKKIKEKFNY</sequence>
<evidence type="ECO:0000313" key="11">
    <source>
        <dbReference type="EMBL" id="MBZ2387507.1"/>
    </source>
</evidence>
<dbReference type="NCBIfam" id="TIGR01510">
    <property type="entry name" value="coaD_prev_kdtB"/>
    <property type="match status" value="1"/>
</dbReference>
<reference evidence="11 12" key="1">
    <citation type="submission" date="2021-08" db="EMBL/GenBank/DDBJ databases">
        <title>FDA dAtabase for Regulatory Grade micrObial Sequences (FDA-ARGOS): Supporting development and validation of Infectious Disease Dx tests.</title>
        <authorList>
            <person name="Sproer C."/>
            <person name="Gronow S."/>
            <person name="Severitt S."/>
            <person name="Schroder I."/>
            <person name="Tallon L."/>
            <person name="Sadzewicz L."/>
            <person name="Zhao X."/>
            <person name="Boylan J."/>
            <person name="Ott S."/>
            <person name="Bowen H."/>
            <person name="Vavikolanu K."/>
            <person name="Hazen T."/>
            <person name="Aluvathingal J."/>
            <person name="Nadendla S."/>
            <person name="Lowell S."/>
            <person name="Myers T."/>
            <person name="Yan Y."/>
            <person name="Sichtig H."/>
        </authorList>
    </citation>
    <scope>NUCLEOTIDE SEQUENCE [LARGE SCALE GENOMIC DNA]</scope>
    <source>
        <strain evidence="11 12">FDAARGOS_1460</strain>
    </source>
</reference>
<comment type="similarity">
    <text evidence="9">Belongs to the bacterial CoaD family.</text>
</comment>
<comment type="catalytic activity">
    <reaction evidence="8 9">
        <text>(R)-4'-phosphopantetheine + ATP + H(+) = 3'-dephospho-CoA + diphosphate</text>
        <dbReference type="Rhea" id="RHEA:19801"/>
        <dbReference type="ChEBI" id="CHEBI:15378"/>
        <dbReference type="ChEBI" id="CHEBI:30616"/>
        <dbReference type="ChEBI" id="CHEBI:33019"/>
        <dbReference type="ChEBI" id="CHEBI:57328"/>
        <dbReference type="ChEBI" id="CHEBI:61723"/>
        <dbReference type="EC" id="2.7.7.3"/>
    </reaction>
</comment>
<dbReference type="Proteomes" id="UP000734271">
    <property type="component" value="Unassembled WGS sequence"/>
</dbReference>
<feature type="binding site" evidence="9">
    <location>
        <begin position="89"/>
        <end position="91"/>
    </location>
    <ligand>
        <name>ATP</name>
        <dbReference type="ChEBI" id="CHEBI:30616"/>
    </ligand>
</feature>
<evidence type="ECO:0000256" key="1">
    <source>
        <dbReference type="ARBA" id="ARBA00022490"/>
    </source>
</evidence>
<keyword evidence="6 9" id="KW-0460">Magnesium</keyword>
<evidence type="ECO:0000256" key="9">
    <source>
        <dbReference type="HAMAP-Rule" id="MF_00151"/>
    </source>
</evidence>
<proteinExistence type="inferred from homology"/>
<evidence type="ECO:0000256" key="5">
    <source>
        <dbReference type="ARBA" id="ARBA00022840"/>
    </source>
</evidence>
<dbReference type="Gene3D" id="3.40.50.620">
    <property type="entry name" value="HUPs"/>
    <property type="match status" value="1"/>
</dbReference>
<feature type="binding site" evidence="9">
    <location>
        <position position="8"/>
    </location>
    <ligand>
        <name>substrate</name>
    </ligand>
</feature>
<dbReference type="PRINTS" id="PR01020">
    <property type="entry name" value="LPSBIOSNTHSS"/>
</dbReference>
<comment type="pathway">
    <text evidence="9">Cofactor biosynthesis; coenzyme A biosynthesis; CoA from (R)-pantothenate: step 4/5.</text>
</comment>
<dbReference type="InterPro" id="IPR004821">
    <property type="entry name" value="Cyt_trans-like"/>
</dbReference>
<evidence type="ECO:0000256" key="3">
    <source>
        <dbReference type="ARBA" id="ARBA00022695"/>
    </source>
</evidence>
<dbReference type="CDD" id="cd02163">
    <property type="entry name" value="PPAT"/>
    <property type="match status" value="1"/>
</dbReference>
<accession>A0ABS7T143</accession>
<keyword evidence="4 9" id="KW-0547">Nucleotide-binding</keyword>
<keyword evidence="7 9" id="KW-0173">Coenzyme A biosynthesis</keyword>
<dbReference type="InterPro" id="IPR014729">
    <property type="entry name" value="Rossmann-like_a/b/a_fold"/>
</dbReference>
<dbReference type="EC" id="2.7.7.3" evidence="9"/>
<feature type="binding site" evidence="9">
    <location>
        <position position="16"/>
    </location>
    <ligand>
        <name>ATP</name>
        <dbReference type="ChEBI" id="CHEBI:30616"/>
    </ligand>
</feature>
<keyword evidence="3 9" id="KW-0548">Nucleotidyltransferase</keyword>
<evidence type="ECO:0000256" key="7">
    <source>
        <dbReference type="ARBA" id="ARBA00022993"/>
    </source>
</evidence>
<keyword evidence="12" id="KW-1185">Reference proteome</keyword>
<feature type="site" description="Transition state stabilizer" evidence="9">
    <location>
        <position position="16"/>
    </location>
</feature>
<dbReference type="RefSeq" id="WP_223420441.1">
    <property type="nucleotide sequence ID" value="NZ_JAIPME010000002.1"/>
</dbReference>
<evidence type="ECO:0000256" key="8">
    <source>
        <dbReference type="ARBA" id="ARBA00029346"/>
    </source>
</evidence>
<dbReference type="PANTHER" id="PTHR21342">
    <property type="entry name" value="PHOSPHOPANTETHEINE ADENYLYLTRANSFERASE"/>
    <property type="match status" value="1"/>
</dbReference>
<dbReference type="NCBIfam" id="TIGR00125">
    <property type="entry name" value="cyt_tran_rel"/>
    <property type="match status" value="1"/>
</dbReference>
<evidence type="ECO:0000256" key="2">
    <source>
        <dbReference type="ARBA" id="ARBA00022679"/>
    </source>
</evidence>
<keyword evidence="2 9" id="KW-0808">Transferase</keyword>
<feature type="binding site" evidence="9">
    <location>
        <position position="88"/>
    </location>
    <ligand>
        <name>substrate</name>
    </ligand>
</feature>
<evidence type="ECO:0000259" key="10">
    <source>
        <dbReference type="Pfam" id="PF01467"/>
    </source>
</evidence>
<feature type="binding site" evidence="9">
    <location>
        <begin position="124"/>
        <end position="130"/>
    </location>
    <ligand>
        <name>ATP</name>
        <dbReference type="ChEBI" id="CHEBI:30616"/>
    </ligand>
</feature>
<feature type="binding site" evidence="9">
    <location>
        <position position="40"/>
    </location>
    <ligand>
        <name>substrate</name>
    </ligand>
</feature>
<feature type="domain" description="Cytidyltransferase-like" evidence="10">
    <location>
        <begin position="4"/>
        <end position="134"/>
    </location>
</feature>
<keyword evidence="1 9" id="KW-0963">Cytoplasm</keyword>
<comment type="function">
    <text evidence="9">Reversibly transfers an adenylyl group from ATP to 4'-phosphopantetheine, yielding dephospho-CoA (dPCoA) and pyrophosphate.</text>
</comment>
<evidence type="ECO:0000313" key="12">
    <source>
        <dbReference type="Proteomes" id="UP000734271"/>
    </source>
</evidence>
<organism evidence="11 12">
    <name type="scientific">Anaerococcus murdochii</name>
    <dbReference type="NCBI Taxonomy" id="411577"/>
    <lineage>
        <taxon>Bacteria</taxon>
        <taxon>Bacillati</taxon>
        <taxon>Bacillota</taxon>
        <taxon>Tissierellia</taxon>
        <taxon>Tissierellales</taxon>
        <taxon>Peptoniphilaceae</taxon>
        <taxon>Anaerococcus</taxon>
    </lineage>
</organism>
<feature type="binding site" evidence="9">
    <location>
        <position position="74"/>
    </location>
    <ligand>
        <name>substrate</name>
    </ligand>
</feature>
<dbReference type="EMBL" id="JAIPME010000002">
    <property type="protein sequence ID" value="MBZ2387507.1"/>
    <property type="molecule type" value="Genomic_DNA"/>
</dbReference>
<dbReference type="SUPFAM" id="SSF52374">
    <property type="entry name" value="Nucleotidylyl transferase"/>
    <property type="match status" value="1"/>
</dbReference>
<feature type="binding site" evidence="9">
    <location>
        <begin position="8"/>
        <end position="9"/>
    </location>
    <ligand>
        <name>ATP</name>
        <dbReference type="ChEBI" id="CHEBI:30616"/>
    </ligand>
</feature>
<dbReference type="Pfam" id="PF01467">
    <property type="entry name" value="CTP_transf_like"/>
    <property type="match status" value="1"/>
</dbReference>
<dbReference type="HAMAP" id="MF_00151">
    <property type="entry name" value="PPAT_bact"/>
    <property type="match status" value="1"/>
</dbReference>
<dbReference type="GO" id="GO:0004595">
    <property type="term" value="F:pantetheine-phosphate adenylyltransferase activity"/>
    <property type="evidence" value="ECO:0007669"/>
    <property type="project" value="UniProtKB-EC"/>
</dbReference>